<protein>
    <submittedName>
        <fullName evidence="2">Uncharacterized protein</fullName>
    </submittedName>
</protein>
<dbReference type="Proteomes" id="UP000027451">
    <property type="component" value="Unassembled WGS sequence"/>
</dbReference>
<proteinExistence type="predicted"/>
<name>A0A656QDU1_9BURK</name>
<reference evidence="2 3" key="1">
    <citation type="submission" date="2014-03" db="EMBL/GenBank/DDBJ databases">
        <title>Draft Genome Sequences of Four Burkholderia Strains.</title>
        <authorList>
            <person name="Liu X.Y."/>
            <person name="Li C.X."/>
            <person name="Xu J.H."/>
        </authorList>
    </citation>
    <scope>NUCLEOTIDE SEQUENCE [LARGE SCALE GENOMIC DNA]</scope>
    <source>
        <strain evidence="2 3">OP-1</strain>
    </source>
</reference>
<evidence type="ECO:0000256" key="1">
    <source>
        <dbReference type="SAM" id="SignalP"/>
    </source>
</evidence>
<keyword evidence="3" id="KW-1185">Reference proteome</keyword>
<feature type="chain" id="PRO_5024928962" evidence="1">
    <location>
        <begin position="24"/>
        <end position="158"/>
    </location>
</feature>
<comment type="caution">
    <text evidence="2">The sequence shown here is derived from an EMBL/GenBank/DDBJ whole genome shotgun (WGS) entry which is preliminary data.</text>
</comment>
<gene>
    <name evidence="2" type="ORF">BG60_27810</name>
</gene>
<dbReference type="AlphaFoldDB" id="A0A656QDU1"/>
<accession>A0A656QDU1</accession>
<dbReference type="EMBL" id="JFHD01000045">
    <property type="protein sequence ID" value="KDR25614.1"/>
    <property type="molecule type" value="Genomic_DNA"/>
</dbReference>
<evidence type="ECO:0000313" key="2">
    <source>
        <dbReference type="EMBL" id="KDR25614.1"/>
    </source>
</evidence>
<sequence length="158" mass="17263">MTKSKMILSGLAVVCVPAFSAPASDGVTYVQQGRYVSGAVVVAPANGGEYVYSSKPADDGRGTQRFMLGQAPRQNYDLFSSVEEAALWRTRELQREAMAAANARARTKHVSRRAAPKLNWPKVVLVGDRTCVPQSAFASASDWQQHLVCWFAGDRRVE</sequence>
<evidence type="ECO:0000313" key="3">
    <source>
        <dbReference type="Proteomes" id="UP000027451"/>
    </source>
</evidence>
<dbReference type="OrthoDB" id="9003818at2"/>
<keyword evidence="1" id="KW-0732">Signal</keyword>
<organism evidence="2 3">
    <name type="scientific">Caballeronia zhejiangensis</name>
    <dbReference type="NCBI Taxonomy" id="871203"/>
    <lineage>
        <taxon>Bacteria</taxon>
        <taxon>Pseudomonadati</taxon>
        <taxon>Pseudomonadota</taxon>
        <taxon>Betaproteobacteria</taxon>
        <taxon>Burkholderiales</taxon>
        <taxon>Burkholderiaceae</taxon>
        <taxon>Caballeronia</taxon>
    </lineage>
</organism>
<dbReference type="RefSeq" id="WP_033536765.1">
    <property type="nucleotide sequence ID" value="NZ_JFHD01000045.1"/>
</dbReference>
<feature type="signal peptide" evidence="1">
    <location>
        <begin position="1"/>
        <end position="23"/>
    </location>
</feature>